<proteinExistence type="inferred from homology"/>
<dbReference type="Gene3D" id="2.60.120.260">
    <property type="entry name" value="Galactose-binding domain-like"/>
    <property type="match status" value="1"/>
</dbReference>
<feature type="active site" description="Proton donor" evidence="6">
    <location>
        <position position="314"/>
    </location>
</feature>
<dbReference type="Proteomes" id="UP000220133">
    <property type="component" value="Chromosome"/>
</dbReference>
<protein>
    <recommendedName>
        <fullName evidence="3">beta-N-acetylhexosaminidase</fullName>
        <ecNumber evidence="3">3.2.1.52</ecNumber>
    </recommendedName>
</protein>
<evidence type="ECO:0000259" key="9">
    <source>
        <dbReference type="Pfam" id="PF00754"/>
    </source>
</evidence>
<evidence type="ECO:0000259" key="8">
    <source>
        <dbReference type="Pfam" id="PF00728"/>
    </source>
</evidence>
<dbReference type="Gene3D" id="3.20.20.80">
    <property type="entry name" value="Glycosidases"/>
    <property type="match status" value="1"/>
</dbReference>
<evidence type="ECO:0000256" key="6">
    <source>
        <dbReference type="PIRSR" id="PIRSR625705-1"/>
    </source>
</evidence>
<dbReference type="KEGG" id="cbae:COR50_20390"/>
<keyword evidence="7" id="KW-0732">Signal</keyword>
<name>A0A291QZJ0_9BACT</name>
<dbReference type="SUPFAM" id="SSF51445">
    <property type="entry name" value="(Trans)glycosidases"/>
    <property type="match status" value="1"/>
</dbReference>
<dbReference type="GO" id="GO:0030203">
    <property type="term" value="P:glycosaminoglycan metabolic process"/>
    <property type="evidence" value="ECO:0007669"/>
    <property type="project" value="TreeGrafter"/>
</dbReference>
<keyword evidence="12" id="KW-1185">Reference proteome</keyword>
<dbReference type="PRINTS" id="PR00738">
    <property type="entry name" value="GLHYDRLASE20"/>
</dbReference>
<dbReference type="PANTHER" id="PTHR22600">
    <property type="entry name" value="BETA-HEXOSAMINIDASE"/>
    <property type="match status" value="1"/>
</dbReference>
<dbReference type="InterPro" id="IPR029018">
    <property type="entry name" value="Hex-like_dom2"/>
</dbReference>
<dbReference type="Pfam" id="PF02838">
    <property type="entry name" value="Glyco_hydro_20b"/>
    <property type="match status" value="1"/>
</dbReference>
<dbReference type="InterPro" id="IPR015883">
    <property type="entry name" value="Glyco_hydro_20_cat"/>
</dbReference>
<evidence type="ECO:0000256" key="3">
    <source>
        <dbReference type="ARBA" id="ARBA00012663"/>
    </source>
</evidence>
<keyword evidence="4" id="KW-0378">Hydrolase</keyword>
<comment type="similarity">
    <text evidence="2">Belongs to the glycosyl hydrolase 20 family.</text>
</comment>
<feature type="domain" description="F5/8 type C" evidence="9">
    <location>
        <begin position="620"/>
        <end position="710"/>
    </location>
</feature>
<dbReference type="CDD" id="cd06563">
    <property type="entry name" value="GH20_chitobiase-like"/>
    <property type="match status" value="1"/>
</dbReference>
<comment type="catalytic activity">
    <reaction evidence="1">
        <text>Hydrolysis of terminal non-reducing N-acetyl-D-hexosamine residues in N-acetyl-beta-D-hexosaminides.</text>
        <dbReference type="EC" id="3.2.1.52"/>
    </reaction>
</comment>
<feature type="domain" description="Beta-hexosaminidase bacterial type N-terminal" evidence="10">
    <location>
        <begin position="21"/>
        <end position="134"/>
    </location>
</feature>
<dbReference type="GO" id="GO:0005975">
    <property type="term" value="P:carbohydrate metabolic process"/>
    <property type="evidence" value="ECO:0007669"/>
    <property type="project" value="InterPro"/>
</dbReference>
<evidence type="ECO:0000313" key="11">
    <source>
        <dbReference type="EMBL" id="ATL49345.1"/>
    </source>
</evidence>
<gene>
    <name evidence="11" type="ORF">COR50_20390</name>
</gene>
<dbReference type="SUPFAM" id="SSF55545">
    <property type="entry name" value="beta-N-acetylhexosaminidase-like domain"/>
    <property type="match status" value="1"/>
</dbReference>
<dbReference type="InterPro" id="IPR008979">
    <property type="entry name" value="Galactose-bd-like_sf"/>
</dbReference>
<dbReference type="InterPro" id="IPR025705">
    <property type="entry name" value="Beta_hexosaminidase_sua/sub"/>
</dbReference>
<dbReference type="PANTHER" id="PTHR22600:SF57">
    <property type="entry name" value="BETA-N-ACETYLHEXOSAMINIDASE"/>
    <property type="match status" value="1"/>
</dbReference>
<dbReference type="SUPFAM" id="SSF49785">
    <property type="entry name" value="Galactose-binding domain-like"/>
    <property type="match status" value="1"/>
</dbReference>
<dbReference type="Pfam" id="PF00728">
    <property type="entry name" value="Glyco_hydro_20"/>
    <property type="match status" value="1"/>
</dbReference>
<evidence type="ECO:0000256" key="2">
    <source>
        <dbReference type="ARBA" id="ARBA00006285"/>
    </source>
</evidence>
<feature type="domain" description="Glycoside hydrolase family 20 catalytic" evidence="8">
    <location>
        <begin position="137"/>
        <end position="484"/>
    </location>
</feature>
<dbReference type="Gene3D" id="3.30.379.10">
    <property type="entry name" value="Chitobiase/beta-hexosaminidase domain 2-like"/>
    <property type="match status" value="1"/>
</dbReference>
<feature type="chain" id="PRO_5013262479" description="beta-N-acetylhexosaminidase" evidence="7">
    <location>
        <begin position="19"/>
        <end position="735"/>
    </location>
</feature>
<keyword evidence="5" id="KW-0326">Glycosidase</keyword>
<dbReference type="InterPro" id="IPR015882">
    <property type="entry name" value="HEX_bac_N"/>
</dbReference>
<dbReference type="GO" id="GO:0016020">
    <property type="term" value="C:membrane"/>
    <property type="evidence" value="ECO:0007669"/>
    <property type="project" value="TreeGrafter"/>
</dbReference>
<dbReference type="EMBL" id="CP023777">
    <property type="protein sequence ID" value="ATL49345.1"/>
    <property type="molecule type" value="Genomic_DNA"/>
</dbReference>
<reference evidence="11 12" key="1">
    <citation type="submission" date="2017-10" db="EMBL/GenBank/DDBJ databases">
        <title>Paenichitinophaga pekingensis gen. nov., sp. nov., isolated from activated sludge.</title>
        <authorList>
            <person name="Jin D."/>
            <person name="Kong X."/>
            <person name="Deng Y."/>
            <person name="Bai Z."/>
        </authorList>
    </citation>
    <scope>NUCLEOTIDE SEQUENCE [LARGE SCALE GENOMIC DNA]</scope>
    <source>
        <strain evidence="11 12">13</strain>
    </source>
</reference>
<evidence type="ECO:0000259" key="10">
    <source>
        <dbReference type="Pfam" id="PF02838"/>
    </source>
</evidence>
<dbReference type="EC" id="3.2.1.52" evidence="3"/>
<evidence type="ECO:0000256" key="4">
    <source>
        <dbReference type="ARBA" id="ARBA00022801"/>
    </source>
</evidence>
<dbReference type="InterPro" id="IPR000421">
    <property type="entry name" value="FA58C"/>
</dbReference>
<dbReference type="OrthoDB" id="726159at2"/>
<dbReference type="AlphaFoldDB" id="A0A291QZJ0"/>
<evidence type="ECO:0000256" key="7">
    <source>
        <dbReference type="SAM" id="SignalP"/>
    </source>
</evidence>
<organism evidence="11 12">
    <name type="scientific">Chitinophaga caeni</name>
    <dbReference type="NCBI Taxonomy" id="2029983"/>
    <lineage>
        <taxon>Bacteria</taxon>
        <taxon>Pseudomonadati</taxon>
        <taxon>Bacteroidota</taxon>
        <taxon>Chitinophagia</taxon>
        <taxon>Chitinophagales</taxon>
        <taxon>Chitinophagaceae</taxon>
        <taxon>Chitinophaga</taxon>
    </lineage>
</organism>
<evidence type="ECO:0000256" key="5">
    <source>
        <dbReference type="ARBA" id="ARBA00023295"/>
    </source>
</evidence>
<accession>A0A291QZJ0</accession>
<feature type="signal peptide" evidence="7">
    <location>
        <begin position="1"/>
        <end position="18"/>
    </location>
</feature>
<dbReference type="Pfam" id="PF00754">
    <property type="entry name" value="F5_F8_type_C"/>
    <property type="match status" value="1"/>
</dbReference>
<dbReference type="GO" id="GO:0004563">
    <property type="term" value="F:beta-N-acetylhexosaminidase activity"/>
    <property type="evidence" value="ECO:0007669"/>
    <property type="project" value="UniProtKB-EC"/>
</dbReference>
<evidence type="ECO:0000256" key="1">
    <source>
        <dbReference type="ARBA" id="ARBA00001231"/>
    </source>
</evidence>
<dbReference type="InterPro" id="IPR017853">
    <property type="entry name" value="GH"/>
</dbReference>
<evidence type="ECO:0000313" key="12">
    <source>
        <dbReference type="Proteomes" id="UP000220133"/>
    </source>
</evidence>
<dbReference type="RefSeq" id="WP_098195713.1">
    <property type="nucleotide sequence ID" value="NZ_CP023777.1"/>
</dbReference>
<sequence length="735" mass="83031">MRLLFFTILMTICLGSLAQQPLMPQVQKFTAKEGFISIGKTSVVHAADTSCKAEVALLNTYLGSFVTFNPDAVPVEIATDPSYKDEEGYTLVLEKPAVRIKARNSKGVFYALQTLIQLGNHYHGTIPAGTIEDAPRFAYRGLMLDVSRHFFGVNFIKQLLDVMAMYKLNTFHWHLTDDQGWRIEINKYPRLQVVAAWRDQTLIGHKKDIPHQFDGKKYGGYYTQAQVKDIVAYAQSKHIDIIPEIEMPGHASAALAAYPYLGCTGGPYETAQFWGIFDDVYCAGNDSTFTFLEDVLDEVIPLFPGKYIHIGGDECPKNRWNACPKCQQRMAAEHLEDAHALQSYFVKRIEKYLNSKGKQLIGWDEITEGGLSPNATVMCWRGDSVGFAAAAQGHDVIFSPEKNLYFDYYQSTSMLEPIAAGGYTPLEKVYSYDPMQNRQAEAGGDSHILGIQANLWSEYLPTEDQAWYMLFPRLLALSEIAWLQPSSKDYASFYERWKLQRAILDKHKIKYADIYDEITGKMMAKGSKHQLSLHSSLPNATIRYSYLGKEQTYGHPIDITASGIIKAQLYVDDKAVLRPYTKEVIQHKAVGKKISLKNPGKGNFDVAGSILLNGQYGTNRYNDGQWLGLSGDNLQATIDLGKETEVNQIKTSFLDYHWQRMWKPVSYTFEYSNNGKHFRKLSGEGSEKDLVYEYNCKKTKTRYIRVTLENKGIIPQGEYGAGGKAWLLVDEIAVY</sequence>